<dbReference type="AlphaFoldDB" id="A0A2P2MVW4"/>
<name>A0A2P2MVW4_RHIMU</name>
<sequence>MNEYNLSDCAPGNRVFNLLSAISKGLDQLRGKNFALLIHDML</sequence>
<proteinExistence type="predicted"/>
<evidence type="ECO:0000313" key="1">
    <source>
        <dbReference type="EMBL" id="MBX34350.1"/>
    </source>
</evidence>
<organism evidence="1">
    <name type="scientific">Rhizophora mucronata</name>
    <name type="common">Asiatic mangrove</name>
    <dbReference type="NCBI Taxonomy" id="61149"/>
    <lineage>
        <taxon>Eukaryota</taxon>
        <taxon>Viridiplantae</taxon>
        <taxon>Streptophyta</taxon>
        <taxon>Embryophyta</taxon>
        <taxon>Tracheophyta</taxon>
        <taxon>Spermatophyta</taxon>
        <taxon>Magnoliopsida</taxon>
        <taxon>eudicotyledons</taxon>
        <taxon>Gunneridae</taxon>
        <taxon>Pentapetalae</taxon>
        <taxon>rosids</taxon>
        <taxon>fabids</taxon>
        <taxon>Malpighiales</taxon>
        <taxon>Rhizophoraceae</taxon>
        <taxon>Rhizophora</taxon>
    </lineage>
</organism>
<dbReference type="EMBL" id="GGEC01053866">
    <property type="protein sequence ID" value="MBX34350.1"/>
    <property type="molecule type" value="Transcribed_RNA"/>
</dbReference>
<accession>A0A2P2MVW4</accession>
<protein>
    <submittedName>
        <fullName evidence="1">Uncharacterized protein</fullName>
    </submittedName>
</protein>
<reference evidence="1" key="1">
    <citation type="submission" date="2018-02" db="EMBL/GenBank/DDBJ databases">
        <title>Rhizophora mucronata_Transcriptome.</title>
        <authorList>
            <person name="Meera S.P."/>
            <person name="Sreeshan A."/>
            <person name="Augustine A."/>
        </authorList>
    </citation>
    <scope>NUCLEOTIDE SEQUENCE</scope>
    <source>
        <tissue evidence="1">Leaf</tissue>
    </source>
</reference>